<accession>A0ACA9KHF7</accession>
<name>A0ACA9KHF7_9GLOM</name>
<sequence length="91" mass="10714">MYALQKLLSKKMSDHQTVCEISKTNSTDRKASLRSKQNQRYYRHHKNEILARRRLLHDRIEQLETFIKDNGLVPPDPRRLKSDALVPSGSR</sequence>
<reference evidence="1" key="1">
    <citation type="submission" date="2021-06" db="EMBL/GenBank/DDBJ databases">
        <authorList>
            <person name="Kallberg Y."/>
            <person name="Tangrot J."/>
            <person name="Rosling A."/>
        </authorList>
    </citation>
    <scope>NUCLEOTIDE SEQUENCE</scope>
    <source>
        <strain evidence="1">CL356</strain>
    </source>
</reference>
<organism evidence="1 2">
    <name type="scientific">Acaulospora colombiana</name>
    <dbReference type="NCBI Taxonomy" id="27376"/>
    <lineage>
        <taxon>Eukaryota</taxon>
        <taxon>Fungi</taxon>
        <taxon>Fungi incertae sedis</taxon>
        <taxon>Mucoromycota</taxon>
        <taxon>Glomeromycotina</taxon>
        <taxon>Glomeromycetes</taxon>
        <taxon>Diversisporales</taxon>
        <taxon>Acaulosporaceae</taxon>
        <taxon>Acaulospora</taxon>
    </lineage>
</organism>
<protein>
    <submittedName>
        <fullName evidence="1">10124_t:CDS:1</fullName>
    </submittedName>
</protein>
<evidence type="ECO:0000313" key="2">
    <source>
        <dbReference type="Proteomes" id="UP000789525"/>
    </source>
</evidence>
<proteinExistence type="predicted"/>
<gene>
    <name evidence="1" type="ORF">ACOLOM_LOCUS1703</name>
</gene>
<dbReference type="Proteomes" id="UP000789525">
    <property type="component" value="Unassembled WGS sequence"/>
</dbReference>
<dbReference type="EMBL" id="CAJVPT010002034">
    <property type="protein sequence ID" value="CAG8473728.1"/>
    <property type="molecule type" value="Genomic_DNA"/>
</dbReference>
<comment type="caution">
    <text evidence="1">The sequence shown here is derived from an EMBL/GenBank/DDBJ whole genome shotgun (WGS) entry which is preliminary data.</text>
</comment>
<keyword evidence="2" id="KW-1185">Reference proteome</keyword>
<evidence type="ECO:0000313" key="1">
    <source>
        <dbReference type="EMBL" id="CAG8473728.1"/>
    </source>
</evidence>